<feature type="domain" description="Nitroreductase" evidence="7">
    <location>
        <begin position="9"/>
        <end position="184"/>
    </location>
</feature>
<evidence type="ECO:0000256" key="6">
    <source>
        <dbReference type="ARBA" id="ARBA00023002"/>
    </source>
</evidence>
<evidence type="ECO:0000256" key="2">
    <source>
        <dbReference type="ARBA" id="ARBA00007118"/>
    </source>
</evidence>
<dbReference type="AlphaFoldDB" id="A0A2S7IK46"/>
<evidence type="ECO:0000313" key="8">
    <source>
        <dbReference type="EMBL" id="PQA57028.1"/>
    </source>
</evidence>
<comment type="cofactor">
    <cofactor evidence="1">
        <name>FMN</name>
        <dbReference type="ChEBI" id="CHEBI:58210"/>
    </cofactor>
</comment>
<comment type="similarity">
    <text evidence="2">Belongs to the nitroreductase family.</text>
</comment>
<evidence type="ECO:0000256" key="1">
    <source>
        <dbReference type="ARBA" id="ARBA00001917"/>
    </source>
</evidence>
<accession>A0A2S7IK46</accession>
<dbReference type="SUPFAM" id="SSF55469">
    <property type="entry name" value="FMN-dependent nitroreductase-like"/>
    <property type="match status" value="1"/>
</dbReference>
<evidence type="ECO:0000259" key="7">
    <source>
        <dbReference type="Pfam" id="PF00881"/>
    </source>
</evidence>
<reference evidence="9" key="1">
    <citation type="submission" date="2018-02" db="EMBL/GenBank/DDBJ databases">
        <title>Genome sequencing of Solimonas sp. HR-BB.</title>
        <authorList>
            <person name="Lee Y."/>
            <person name="Jeon C.O."/>
        </authorList>
    </citation>
    <scope>NUCLEOTIDE SEQUENCE [LARGE SCALE GENOMIC DNA]</scope>
    <source>
        <strain evidence="9">HR-U</strain>
    </source>
</reference>
<keyword evidence="9" id="KW-1185">Reference proteome</keyword>
<keyword evidence="3" id="KW-0285">Flavoprotein</keyword>
<evidence type="ECO:0000256" key="5">
    <source>
        <dbReference type="ARBA" id="ARBA00022857"/>
    </source>
</evidence>
<dbReference type="InterPro" id="IPR029479">
    <property type="entry name" value="Nitroreductase"/>
</dbReference>
<keyword evidence="4" id="KW-0288">FMN</keyword>
<keyword evidence="6" id="KW-0560">Oxidoreductase</keyword>
<evidence type="ECO:0000256" key="4">
    <source>
        <dbReference type="ARBA" id="ARBA00022643"/>
    </source>
</evidence>
<keyword evidence="5" id="KW-0521">NADP</keyword>
<name>A0A2S7IK46_9BACT</name>
<dbReference type="PANTHER" id="PTHR43673">
    <property type="entry name" value="NAD(P)H NITROREDUCTASE YDGI-RELATED"/>
    <property type="match status" value="1"/>
</dbReference>
<dbReference type="InterPro" id="IPR000415">
    <property type="entry name" value="Nitroreductase-like"/>
</dbReference>
<proteinExistence type="inferred from homology"/>
<dbReference type="Proteomes" id="UP000239590">
    <property type="component" value="Unassembled WGS sequence"/>
</dbReference>
<dbReference type="PANTHER" id="PTHR43673:SF2">
    <property type="entry name" value="NITROREDUCTASE"/>
    <property type="match status" value="1"/>
</dbReference>
<sequence>MMSLKESLTWRYAVKKYSNQKVSDEAIQTILDAINLSASSTGMQPYRVIVVKDAAIREELAKDSFNAQILEASDLLVFAAFENITQDIIDDYMAHVAAVREIPLEQLAGFKQALETHMLTQTPEANFSWAARQAYIGLGTGLIAAAELKIDTTPMEGFNHEKLDQLLGLPEKGLKSVVLLSLGYRDAEQDPYANLKKVRLPLHEFALVQ</sequence>
<dbReference type="Gene3D" id="3.40.109.10">
    <property type="entry name" value="NADH Oxidase"/>
    <property type="match status" value="1"/>
</dbReference>
<gene>
    <name evidence="8" type="ORF">C5O19_15360</name>
</gene>
<dbReference type="GO" id="GO:0016491">
    <property type="term" value="F:oxidoreductase activity"/>
    <property type="evidence" value="ECO:0007669"/>
    <property type="project" value="UniProtKB-KW"/>
</dbReference>
<evidence type="ECO:0000313" key="9">
    <source>
        <dbReference type="Proteomes" id="UP000239590"/>
    </source>
</evidence>
<dbReference type="Pfam" id="PF00881">
    <property type="entry name" value="Nitroreductase"/>
    <property type="match status" value="1"/>
</dbReference>
<comment type="caution">
    <text evidence="8">The sequence shown here is derived from an EMBL/GenBank/DDBJ whole genome shotgun (WGS) entry which is preliminary data.</text>
</comment>
<dbReference type="CDD" id="cd02149">
    <property type="entry name" value="NfsB-like"/>
    <property type="match status" value="1"/>
</dbReference>
<dbReference type="EMBL" id="PTRA01000002">
    <property type="protein sequence ID" value="PQA57028.1"/>
    <property type="molecule type" value="Genomic_DNA"/>
</dbReference>
<dbReference type="InterPro" id="IPR033878">
    <property type="entry name" value="NfsB-like"/>
</dbReference>
<dbReference type="OrthoDB" id="9809288at2"/>
<evidence type="ECO:0000256" key="3">
    <source>
        <dbReference type="ARBA" id="ARBA00022630"/>
    </source>
</evidence>
<organism evidence="8 9">
    <name type="scientific">Siphonobacter curvatus</name>
    <dbReference type="NCBI Taxonomy" id="2094562"/>
    <lineage>
        <taxon>Bacteria</taxon>
        <taxon>Pseudomonadati</taxon>
        <taxon>Bacteroidota</taxon>
        <taxon>Cytophagia</taxon>
        <taxon>Cytophagales</taxon>
        <taxon>Cytophagaceae</taxon>
        <taxon>Siphonobacter</taxon>
    </lineage>
</organism>
<protein>
    <submittedName>
        <fullName evidence="8">NAD(P)H-dependent oxidoreductase</fullName>
    </submittedName>
</protein>